<dbReference type="PANTHER" id="PTHR30417:SF1">
    <property type="entry name" value="N-ACETYLMURAMOYL-L-ALANINE AMIDASE AMID"/>
    <property type="match status" value="1"/>
</dbReference>
<dbReference type="GO" id="GO:0009253">
    <property type="term" value="P:peptidoglycan catabolic process"/>
    <property type="evidence" value="ECO:0007669"/>
    <property type="project" value="InterPro"/>
</dbReference>
<gene>
    <name evidence="6" type="ORF">Ana3638_01810</name>
</gene>
<sequence length="214" mass="23997">MLITVTTMAMAIILTVVMMLVTVLKNANINPATALGFSQPSKVINKPEISEMLLTPNEYSRPQTPLNKVNSIVIHYTANPGTGAESNRNYFENLRVNKTTSASSHFVIGLEGEIIQCIPLNEISFASNDRNNDTISIECCHPDETGKFNDKTYQSLIALVSWLCCEYSLDKDDIIRHYDVSGKLCPLYYVEHEDAWEVLKNDIMAYIDKNAVEN</sequence>
<proteinExistence type="predicted"/>
<evidence type="ECO:0000256" key="4">
    <source>
        <dbReference type="ARBA" id="ARBA00023316"/>
    </source>
</evidence>
<dbReference type="GO" id="GO:0008745">
    <property type="term" value="F:N-acetylmuramoyl-L-alanine amidase activity"/>
    <property type="evidence" value="ECO:0007669"/>
    <property type="project" value="UniProtKB-EC"/>
</dbReference>
<dbReference type="Gene3D" id="3.40.80.10">
    <property type="entry name" value="Peptidoglycan recognition protein-like"/>
    <property type="match status" value="1"/>
</dbReference>
<dbReference type="SUPFAM" id="SSF55846">
    <property type="entry name" value="N-acetylmuramoyl-L-alanine amidase-like"/>
    <property type="match status" value="1"/>
</dbReference>
<keyword evidence="7" id="KW-1185">Reference proteome</keyword>
<accession>A0A6P1TUE1</accession>
<dbReference type="GO" id="GO:0071555">
    <property type="term" value="P:cell wall organization"/>
    <property type="evidence" value="ECO:0007669"/>
    <property type="project" value="UniProtKB-KW"/>
</dbReference>
<dbReference type="Proteomes" id="UP000464314">
    <property type="component" value="Chromosome"/>
</dbReference>
<evidence type="ECO:0000256" key="1">
    <source>
        <dbReference type="ARBA" id="ARBA00001561"/>
    </source>
</evidence>
<keyword evidence="3" id="KW-0378">Hydrolase</keyword>
<evidence type="ECO:0000256" key="3">
    <source>
        <dbReference type="ARBA" id="ARBA00022801"/>
    </source>
</evidence>
<dbReference type="GO" id="GO:0009254">
    <property type="term" value="P:peptidoglycan turnover"/>
    <property type="evidence" value="ECO:0007669"/>
    <property type="project" value="TreeGrafter"/>
</dbReference>
<dbReference type="KEGG" id="anr:Ana3638_01810"/>
<protein>
    <recommendedName>
        <fullName evidence="2">N-acetylmuramoyl-L-alanine amidase</fullName>
        <ecNumber evidence="2">3.5.1.28</ecNumber>
    </recommendedName>
</protein>
<dbReference type="InterPro" id="IPR036505">
    <property type="entry name" value="Amidase/PGRP_sf"/>
</dbReference>
<keyword evidence="4" id="KW-0961">Cell wall biogenesis/degradation</keyword>
<evidence type="ECO:0000259" key="5">
    <source>
        <dbReference type="SMART" id="SM00644"/>
    </source>
</evidence>
<dbReference type="Pfam" id="PF01510">
    <property type="entry name" value="Amidase_2"/>
    <property type="match status" value="1"/>
</dbReference>
<dbReference type="AlphaFoldDB" id="A0A6P1TUE1"/>
<organism evidence="6 7">
    <name type="scientific">Anaerocolumna sedimenticola</name>
    <dbReference type="NCBI Taxonomy" id="2696063"/>
    <lineage>
        <taxon>Bacteria</taxon>
        <taxon>Bacillati</taxon>
        <taxon>Bacillota</taxon>
        <taxon>Clostridia</taxon>
        <taxon>Lachnospirales</taxon>
        <taxon>Lachnospiraceae</taxon>
        <taxon>Anaerocolumna</taxon>
    </lineage>
</organism>
<dbReference type="PANTHER" id="PTHR30417">
    <property type="entry name" value="N-ACETYLMURAMOYL-L-ALANINE AMIDASE AMID"/>
    <property type="match status" value="1"/>
</dbReference>
<dbReference type="EMBL" id="CP048000">
    <property type="protein sequence ID" value="QHQ63591.1"/>
    <property type="molecule type" value="Genomic_DNA"/>
</dbReference>
<evidence type="ECO:0000313" key="7">
    <source>
        <dbReference type="Proteomes" id="UP000464314"/>
    </source>
</evidence>
<dbReference type="CDD" id="cd06583">
    <property type="entry name" value="PGRP"/>
    <property type="match status" value="1"/>
</dbReference>
<feature type="domain" description="N-acetylmuramoyl-L-alanine amidase" evidence="5">
    <location>
        <begin position="59"/>
        <end position="199"/>
    </location>
</feature>
<comment type="catalytic activity">
    <reaction evidence="1">
        <text>Hydrolyzes the link between N-acetylmuramoyl residues and L-amino acid residues in certain cell-wall glycopeptides.</text>
        <dbReference type="EC" id="3.5.1.28"/>
    </reaction>
</comment>
<dbReference type="EC" id="3.5.1.28" evidence="2"/>
<evidence type="ECO:0000313" key="6">
    <source>
        <dbReference type="EMBL" id="QHQ63591.1"/>
    </source>
</evidence>
<reference evidence="6 7" key="1">
    <citation type="submission" date="2020-01" db="EMBL/GenBank/DDBJ databases">
        <title>Genome analysis of Anaerocolumna sp. CBA3638.</title>
        <authorList>
            <person name="Kim J."/>
            <person name="Roh S.W."/>
        </authorList>
    </citation>
    <scope>NUCLEOTIDE SEQUENCE [LARGE SCALE GENOMIC DNA]</scope>
    <source>
        <strain evidence="6 7">CBA3638</strain>
    </source>
</reference>
<evidence type="ECO:0000256" key="2">
    <source>
        <dbReference type="ARBA" id="ARBA00011901"/>
    </source>
</evidence>
<dbReference type="SMART" id="SM00644">
    <property type="entry name" value="Ami_2"/>
    <property type="match status" value="1"/>
</dbReference>
<name>A0A6P1TUE1_9FIRM</name>
<dbReference type="InterPro" id="IPR002502">
    <property type="entry name" value="Amidase_domain"/>
</dbReference>
<dbReference type="RefSeq" id="WP_161840401.1">
    <property type="nucleotide sequence ID" value="NZ_CP048000.1"/>
</dbReference>
<dbReference type="InterPro" id="IPR051206">
    <property type="entry name" value="NAMLAA_amidase_2"/>
</dbReference>